<feature type="compositionally biased region" description="Low complexity" evidence="5">
    <location>
        <begin position="1"/>
        <end position="15"/>
    </location>
</feature>
<keyword evidence="7" id="KW-1185">Reference proteome</keyword>
<dbReference type="SUPFAM" id="SSF47694">
    <property type="entry name" value="Cytochrome c oxidase subunit h"/>
    <property type="match status" value="1"/>
</dbReference>
<evidence type="ECO:0000313" key="7">
    <source>
        <dbReference type="Proteomes" id="UP001176521"/>
    </source>
</evidence>
<keyword evidence="3" id="KW-0496">Mitochondrion</keyword>
<accession>A0AAN6GFN8</accession>
<evidence type="ECO:0008006" key="8">
    <source>
        <dbReference type="Google" id="ProtNLM"/>
    </source>
</evidence>
<dbReference type="Gene3D" id="1.10.10.140">
    <property type="entry name" value="Cytochrome c oxidase, subunit VIb"/>
    <property type="match status" value="1"/>
</dbReference>
<evidence type="ECO:0000256" key="1">
    <source>
        <dbReference type="ARBA" id="ARBA00004173"/>
    </source>
</evidence>
<evidence type="ECO:0000313" key="6">
    <source>
        <dbReference type="EMBL" id="KAK0534648.1"/>
    </source>
</evidence>
<sequence>MPLFCSSSSSSSSAPPAAPTRAERQQCWTHRDAYFDCLTAHNMPIPPGTDMSDGRGPPTISEREIAKARAEDPCKRERDGFEKNCAKSWADYFRKRRVLEERQKLMYAKDAAAGTPGAAPSSRPAR</sequence>
<comment type="caution">
    <text evidence="6">The sequence shown here is derived from an EMBL/GenBank/DDBJ whole genome shotgun (WGS) entry which is preliminary data.</text>
</comment>
<gene>
    <name evidence="6" type="ORF">OC842_002578</name>
</gene>
<protein>
    <recommendedName>
        <fullName evidence="8">Cytochrome c oxidase assembly factor 6</fullName>
    </recommendedName>
</protein>
<name>A0AAN6GFN8_9BASI</name>
<dbReference type="Proteomes" id="UP001176521">
    <property type="component" value="Unassembled WGS sequence"/>
</dbReference>
<dbReference type="PANTHER" id="PTHR47677">
    <property type="entry name" value="CYTOCHROME C OXIDASE ASSEMBLY FACTOR 6"/>
    <property type="match status" value="1"/>
</dbReference>
<dbReference type="AlphaFoldDB" id="A0AAN6GFN8"/>
<evidence type="ECO:0000256" key="5">
    <source>
        <dbReference type="SAM" id="MobiDB-lite"/>
    </source>
</evidence>
<comment type="subcellular location">
    <subcellularLocation>
        <location evidence="1">Mitochondrion</location>
    </subcellularLocation>
</comment>
<dbReference type="GO" id="GO:0005739">
    <property type="term" value="C:mitochondrion"/>
    <property type="evidence" value="ECO:0007669"/>
    <property type="project" value="UniProtKB-SubCell"/>
</dbReference>
<keyword evidence="4" id="KW-1015">Disulfide bond</keyword>
<organism evidence="6 7">
    <name type="scientific">Tilletia horrida</name>
    <dbReference type="NCBI Taxonomy" id="155126"/>
    <lineage>
        <taxon>Eukaryota</taxon>
        <taxon>Fungi</taxon>
        <taxon>Dikarya</taxon>
        <taxon>Basidiomycota</taxon>
        <taxon>Ustilaginomycotina</taxon>
        <taxon>Exobasidiomycetes</taxon>
        <taxon>Tilletiales</taxon>
        <taxon>Tilletiaceae</taxon>
        <taxon>Tilletia</taxon>
    </lineage>
</organism>
<evidence type="ECO:0000256" key="3">
    <source>
        <dbReference type="ARBA" id="ARBA00023128"/>
    </source>
</evidence>
<reference evidence="6" key="1">
    <citation type="journal article" date="2023" name="PhytoFront">
        <title>Draft Genome Resources of Seven Strains of Tilletia horrida, Causal Agent of Kernel Smut of Rice.</title>
        <authorList>
            <person name="Khanal S."/>
            <person name="Antony Babu S."/>
            <person name="Zhou X.G."/>
        </authorList>
    </citation>
    <scope>NUCLEOTIDE SEQUENCE</scope>
    <source>
        <strain evidence="6">TX3</strain>
    </source>
</reference>
<dbReference type="Pfam" id="PF02297">
    <property type="entry name" value="COX6B"/>
    <property type="match status" value="1"/>
</dbReference>
<comment type="similarity">
    <text evidence="2">Belongs to the cytochrome c oxidase subunit 6B family.</text>
</comment>
<feature type="region of interest" description="Disordered" evidence="5">
    <location>
        <begin position="1"/>
        <end position="25"/>
    </location>
</feature>
<dbReference type="InterPro" id="IPR048281">
    <property type="entry name" value="COA6_fun"/>
</dbReference>
<dbReference type="InterPro" id="IPR036549">
    <property type="entry name" value="CX6/COA6-like_sf"/>
</dbReference>
<proteinExistence type="inferred from homology"/>
<evidence type="ECO:0000256" key="4">
    <source>
        <dbReference type="ARBA" id="ARBA00023157"/>
    </source>
</evidence>
<evidence type="ECO:0000256" key="2">
    <source>
        <dbReference type="ARBA" id="ARBA00006425"/>
    </source>
</evidence>
<dbReference type="InterPro" id="IPR048280">
    <property type="entry name" value="COX6B-like"/>
</dbReference>
<dbReference type="EMBL" id="JAPDMQ010000112">
    <property type="protein sequence ID" value="KAK0534648.1"/>
    <property type="molecule type" value="Genomic_DNA"/>
</dbReference>
<dbReference type="PANTHER" id="PTHR47677:SF1">
    <property type="entry name" value="CYTOCHROME C OXIDASE ASSEMBLY FACTOR 6"/>
    <property type="match status" value="1"/>
</dbReference>